<protein>
    <submittedName>
        <fullName evidence="1">Uncharacterized protein</fullName>
    </submittedName>
</protein>
<feature type="non-terminal residue" evidence="1">
    <location>
        <position position="24"/>
    </location>
</feature>
<name>A0A820MZ58_9BILA</name>
<evidence type="ECO:0000313" key="1">
    <source>
        <dbReference type="EMBL" id="CAF4380013.1"/>
    </source>
</evidence>
<sequence length="24" mass="2483">MLLGWDIGTLSSTTGQVGVNSNMT</sequence>
<comment type="caution">
    <text evidence="1">The sequence shown here is derived from an EMBL/GenBank/DDBJ whole genome shotgun (WGS) entry which is preliminary data.</text>
</comment>
<reference evidence="1" key="1">
    <citation type="submission" date="2021-02" db="EMBL/GenBank/DDBJ databases">
        <authorList>
            <person name="Nowell W R."/>
        </authorList>
    </citation>
    <scope>NUCLEOTIDE SEQUENCE</scope>
</reference>
<dbReference type="EMBL" id="CAJOAZ010023942">
    <property type="protein sequence ID" value="CAF4380013.1"/>
    <property type="molecule type" value="Genomic_DNA"/>
</dbReference>
<dbReference type="Proteomes" id="UP000663844">
    <property type="component" value="Unassembled WGS sequence"/>
</dbReference>
<gene>
    <name evidence="1" type="ORF">OXD698_LOCUS50323</name>
</gene>
<organism evidence="1 2">
    <name type="scientific">Adineta steineri</name>
    <dbReference type="NCBI Taxonomy" id="433720"/>
    <lineage>
        <taxon>Eukaryota</taxon>
        <taxon>Metazoa</taxon>
        <taxon>Spiralia</taxon>
        <taxon>Gnathifera</taxon>
        <taxon>Rotifera</taxon>
        <taxon>Eurotatoria</taxon>
        <taxon>Bdelloidea</taxon>
        <taxon>Adinetida</taxon>
        <taxon>Adinetidae</taxon>
        <taxon>Adineta</taxon>
    </lineage>
</organism>
<evidence type="ECO:0000313" key="2">
    <source>
        <dbReference type="Proteomes" id="UP000663844"/>
    </source>
</evidence>
<accession>A0A820MZ58</accession>
<proteinExistence type="predicted"/>
<dbReference type="AlphaFoldDB" id="A0A820MZ58"/>